<evidence type="ECO:0000313" key="2">
    <source>
        <dbReference type="Proteomes" id="UP000515135"/>
    </source>
</evidence>
<feature type="compositionally biased region" description="Basic and acidic residues" evidence="1">
    <location>
        <begin position="34"/>
        <end position="45"/>
    </location>
</feature>
<sequence>MADDNPEVKCSPNTCNELTTNAAVRDQENMEVDQNGHQEENDGKNWELTQTDKLNKSLLTSFLDRLNQQEAPFPQQTAEEDERFGTSGPEEQEFEDCAPSQDIPPLVRNTGPVQNDS</sequence>
<organism evidence="2 3">
    <name type="scientific">Branchiostoma belcheri</name>
    <name type="common">Amphioxus</name>
    <dbReference type="NCBI Taxonomy" id="7741"/>
    <lineage>
        <taxon>Eukaryota</taxon>
        <taxon>Metazoa</taxon>
        <taxon>Chordata</taxon>
        <taxon>Cephalochordata</taxon>
        <taxon>Leptocardii</taxon>
        <taxon>Amphioxiformes</taxon>
        <taxon>Branchiostomatidae</taxon>
        <taxon>Branchiostoma</taxon>
    </lineage>
</organism>
<feature type="compositionally biased region" description="Polar residues" evidence="1">
    <location>
        <begin position="66"/>
        <end position="77"/>
    </location>
</feature>
<proteinExistence type="predicted"/>
<evidence type="ECO:0000256" key="1">
    <source>
        <dbReference type="SAM" id="MobiDB-lite"/>
    </source>
</evidence>
<feature type="region of interest" description="Disordered" evidence="1">
    <location>
        <begin position="20"/>
        <end position="47"/>
    </location>
</feature>
<name>A0A6P4Z712_BRABE</name>
<accession>A0A6P4Z712</accession>
<reference evidence="3" key="1">
    <citation type="submission" date="2025-08" db="UniProtKB">
        <authorList>
            <consortium name="RefSeq"/>
        </authorList>
    </citation>
    <scope>IDENTIFICATION</scope>
    <source>
        <tissue evidence="3">Gonad</tissue>
    </source>
</reference>
<dbReference type="Proteomes" id="UP000515135">
    <property type="component" value="Unplaced"/>
</dbReference>
<gene>
    <name evidence="3" type="primary">LOC109471868</name>
</gene>
<dbReference type="KEGG" id="bbel:109471868"/>
<keyword evidence="2" id="KW-1185">Reference proteome</keyword>
<dbReference type="AlphaFoldDB" id="A0A6P4Z712"/>
<feature type="region of interest" description="Disordered" evidence="1">
    <location>
        <begin position="66"/>
        <end position="117"/>
    </location>
</feature>
<dbReference type="GeneID" id="109471868"/>
<protein>
    <submittedName>
        <fullName evidence="3">Uncharacterized protein LOC109471868</fullName>
    </submittedName>
</protein>
<evidence type="ECO:0000313" key="3">
    <source>
        <dbReference type="RefSeq" id="XP_019626842.1"/>
    </source>
</evidence>
<dbReference type="OrthoDB" id="9974704at2759"/>
<dbReference type="RefSeq" id="XP_019626842.1">
    <property type="nucleotide sequence ID" value="XM_019771283.1"/>
</dbReference>